<protein>
    <submittedName>
        <fullName evidence="1">Uncharacterized protein</fullName>
    </submittedName>
</protein>
<sequence length="13" mass="1643">MKLLLFHLPMFPR</sequence>
<organism evidence="1">
    <name type="scientific">Arundo donax</name>
    <name type="common">Giant reed</name>
    <name type="synonym">Donax arundinaceus</name>
    <dbReference type="NCBI Taxonomy" id="35708"/>
    <lineage>
        <taxon>Eukaryota</taxon>
        <taxon>Viridiplantae</taxon>
        <taxon>Streptophyta</taxon>
        <taxon>Embryophyta</taxon>
        <taxon>Tracheophyta</taxon>
        <taxon>Spermatophyta</taxon>
        <taxon>Magnoliopsida</taxon>
        <taxon>Liliopsida</taxon>
        <taxon>Poales</taxon>
        <taxon>Poaceae</taxon>
        <taxon>PACMAD clade</taxon>
        <taxon>Arundinoideae</taxon>
        <taxon>Arundineae</taxon>
        <taxon>Arundo</taxon>
    </lineage>
</organism>
<accession>A0A0A8Y445</accession>
<reference evidence="1" key="1">
    <citation type="submission" date="2014-09" db="EMBL/GenBank/DDBJ databases">
        <authorList>
            <person name="Magalhaes I.L.F."/>
            <person name="Oliveira U."/>
            <person name="Santos F.R."/>
            <person name="Vidigal T.H.D.A."/>
            <person name="Brescovit A.D."/>
            <person name="Santos A.J."/>
        </authorList>
    </citation>
    <scope>NUCLEOTIDE SEQUENCE</scope>
    <source>
        <tissue evidence="1">Shoot tissue taken approximately 20 cm above the soil surface</tissue>
    </source>
</reference>
<name>A0A0A8Y445_ARUDO</name>
<dbReference type="EMBL" id="GBRH01277765">
    <property type="protein sequence ID" value="JAD20130.1"/>
    <property type="molecule type" value="Transcribed_RNA"/>
</dbReference>
<proteinExistence type="predicted"/>
<evidence type="ECO:0000313" key="1">
    <source>
        <dbReference type="EMBL" id="JAD20130.1"/>
    </source>
</evidence>
<reference evidence="1" key="2">
    <citation type="journal article" date="2015" name="Data Brief">
        <title>Shoot transcriptome of the giant reed, Arundo donax.</title>
        <authorList>
            <person name="Barrero R.A."/>
            <person name="Guerrero F.D."/>
            <person name="Moolhuijzen P."/>
            <person name="Goolsby J.A."/>
            <person name="Tidwell J."/>
            <person name="Bellgard S.E."/>
            <person name="Bellgard M.I."/>
        </authorList>
    </citation>
    <scope>NUCLEOTIDE SEQUENCE</scope>
    <source>
        <tissue evidence="1">Shoot tissue taken approximately 20 cm above the soil surface</tissue>
    </source>
</reference>